<name>A0ABZ1B6T6_9ACTN</name>
<reference evidence="1 2" key="1">
    <citation type="submission" date="2023-12" db="EMBL/GenBank/DDBJ databases">
        <title>Blastococcus brunescens sp. nov., an actonobacterium isolated from sandstone collected in sahara desert.</title>
        <authorList>
            <person name="Gtari M."/>
            <person name="Ghodhbane F."/>
        </authorList>
    </citation>
    <scope>NUCLEOTIDE SEQUENCE [LARGE SCALE GENOMIC DNA]</scope>
    <source>
        <strain evidence="1 2">BMG 8361</strain>
    </source>
</reference>
<protein>
    <recommendedName>
        <fullName evidence="3">CopG family transcriptional regulator</fullName>
    </recommendedName>
</protein>
<proteinExistence type="predicted"/>
<evidence type="ECO:0008006" key="3">
    <source>
        <dbReference type="Google" id="ProtNLM"/>
    </source>
</evidence>
<evidence type="ECO:0000313" key="2">
    <source>
        <dbReference type="Proteomes" id="UP001324287"/>
    </source>
</evidence>
<dbReference type="EMBL" id="CP141261">
    <property type="protein sequence ID" value="WRL66517.1"/>
    <property type="molecule type" value="Genomic_DNA"/>
</dbReference>
<accession>A0ABZ1B6T6</accession>
<gene>
    <name evidence="1" type="ORF">U6N30_14530</name>
</gene>
<dbReference type="RefSeq" id="WP_324277829.1">
    <property type="nucleotide sequence ID" value="NZ_CP141261.1"/>
</dbReference>
<evidence type="ECO:0000313" key="1">
    <source>
        <dbReference type="EMBL" id="WRL66517.1"/>
    </source>
</evidence>
<keyword evidence="2" id="KW-1185">Reference proteome</keyword>
<dbReference type="Proteomes" id="UP001324287">
    <property type="component" value="Chromosome"/>
</dbReference>
<organism evidence="1 2">
    <name type="scientific">Blastococcus brunescens</name>
    <dbReference type="NCBI Taxonomy" id="1564165"/>
    <lineage>
        <taxon>Bacteria</taxon>
        <taxon>Bacillati</taxon>
        <taxon>Actinomycetota</taxon>
        <taxon>Actinomycetes</taxon>
        <taxon>Geodermatophilales</taxon>
        <taxon>Geodermatophilaceae</taxon>
        <taxon>Blastococcus</taxon>
    </lineage>
</organism>
<sequence length="87" mass="9967">MPTTRPRIMVTETDELAAALDSAASRYPELTRAQLLTRLALEGQRVAQHAQEDRRRQRLDALRQHSGALTGAYGEHYLERLRQEWPA</sequence>